<comment type="caution">
    <text evidence="2">The sequence shown here is derived from an EMBL/GenBank/DDBJ whole genome shotgun (WGS) entry which is preliminary data.</text>
</comment>
<protein>
    <recommendedName>
        <fullName evidence="4">Tat (Twin-arginine translocation) pathway signal sequence</fullName>
    </recommendedName>
</protein>
<dbReference type="PROSITE" id="PS51257">
    <property type="entry name" value="PROKAR_LIPOPROTEIN"/>
    <property type="match status" value="1"/>
</dbReference>
<dbReference type="Proteomes" id="UP001595846">
    <property type="component" value="Unassembled WGS sequence"/>
</dbReference>
<evidence type="ECO:0000256" key="1">
    <source>
        <dbReference type="SAM" id="MobiDB-lite"/>
    </source>
</evidence>
<accession>A0ABD5NKX5</accession>
<keyword evidence="3" id="KW-1185">Reference proteome</keyword>
<dbReference type="GeneID" id="73902843"/>
<gene>
    <name evidence="2" type="ORF">ACFOUR_03705</name>
</gene>
<evidence type="ECO:0000313" key="2">
    <source>
        <dbReference type="EMBL" id="MFC3957480.1"/>
    </source>
</evidence>
<dbReference type="AlphaFoldDB" id="A0ABD5NKX5"/>
<dbReference type="RefSeq" id="WP_256533708.1">
    <property type="nucleotide sequence ID" value="NZ_CP101824.1"/>
</dbReference>
<organism evidence="2 3">
    <name type="scientific">Halovivax cerinus</name>
    <dbReference type="NCBI Taxonomy" id="1487865"/>
    <lineage>
        <taxon>Archaea</taxon>
        <taxon>Methanobacteriati</taxon>
        <taxon>Methanobacteriota</taxon>
        <taxon>Stenosarchaea group</taxon>
        <taxon>Halobacteria</taxon>
        <taxon>Halobacteriales</taxon>
        <taxon>Natrialbaceae</taxon>
        <taxon>Halovivax</taxon>
    </lineage>
</organism>
<reference evidence="2 3" key="1">
    <citation type="journal article" date="2019" name="Int. J. Syst. Evol. Microbiol.">
        <title>The Global Catalogue of Microorganisms (GCM) 10K type strain sequencing project: providing services to taxonomists for standard genome sequencing and annotation.</title>
        <authorList>
            <consortium name="The Broad Institute Genomics Platform"/>
            <consortium name="The Broad Institute Genome Sequencing Center for Infectious Disease"/>
            <person name="Wu L."/>
            <person name="Ma J."/>
        </authorList>
    </citation>
    <scope>NUCLEOTIDE SEQUENCE [LARGE SCALE GENOMIC DNA]</scope>
    <source>
        <strain evidence="2 3">IBRC-M 10256</strain>
    </source>
</reference>
<sequence length="198" mass="21684">MALPTRREYLGLATGTLALLAGCTDGTDPFDQPQQPHPDPDDVFTDLAVRRYWFDVTDPVLDGERGPLYSVTSDADVDEFELQADPLAADDDAADPLAFLRAIDFDEATGLLTDNRTRACHQLVVELVERRADDELSIEFCQRFHDASFECSVDDTYRQVTAIEVPVTFENGPYPGTITTSSGCNHPPGQPAADGDSE</sequence>
<evidence type="ECO:0000313" key="3">
    <source>
        <dbReference type="Proteomes" id="UP001595846"/>
    </source>
</evidence>
<proteinExistence type="predicted"/>
<name>A0ABD5NKX5_9EURY</name>
<dbReference type="EMBL" id="JBHSAQ010000002">
    <property type="protein sequence ID" value="MFC3957480.1"/>
    <property type="molecule type" value="Genomic_DNA"/>
</dbReference>
<feature type="region of interest" description="Disordered" evidence="1">
    <location>
        <begin position="177"/>
        <end position="198"/>
    </location>
</feature>
<evidence type="ECO:0008006" key="4">
    <source>
        <dbReference type="Google" id="ProtNLM"/>
    </source>
</evidence>